<evidence type="ECO:0000256" key="6">
    <source>
        <dbReference type="ARBA" id="ARBA00023136"/>
    </source>
</evidence>
<sequence>MATAAPDTRLKIFRIGILEAGEHAPFAGMRAAYRAQLERIADSNTAVVFSPNAFYSAGWNRDSCRTMARQLVAQPSVDIIGALGPWVVEDLIAAGCTKPIVALYRADPISEGLVGADGRPVVSNLTVDIVPQRLRRDLATFAAVVPIKKLGVLYFASGNERPRIMAAIDSIGRALGFEVVGAEGYNSAGTFAFFKAYSALNTKVDAVYAPFLWDMEGDKPKEFYDRLASQGVPVYSSEGRFAVERGAILSRADITQDAQAWFDAWKTVRIMKGEKPADLPTSYPDVPTLMANEAVFQTVKLQFPEDLLSQSEIIPAPVAPDAQRYSLPDAIRRGLDQNPGHLATYELMTAAAAAASRAWSDYLPQVNGTASLYHFDNNAVFNDYEETKNNRTVASLTLEQQLVSLGTIRTIQIESGKKRLADNTFRQDSLDLTLAVTSAFLDCVKADELLAASVQYRRGVTYCLEMARTGAIISGQSSPAVDRLRAEQLAASARILELVRTRGAARILLNSLLNQAGDTPFALDSTGVSPNECVHEQQIMVRLMPTLSRKTEVRDYLISEGLAVNPRAIHSSREIDIQRLGLARNSARFFPTLNLRSALDYTNRLRDYPPVFVEKDFSWYVGVDLKLPLFLGGDRLKERRQLKAELSGLEYRRDQTSLEIMRDISTETDRLMSTLRQSDLLQEALTVQSPQLETAVGDFVSGRSSYLEALDAVRSGFDIGTAAISARFAYLQATAKLSYAVGWPLVEGKSTPGQVIL</sequence>
<dbReference type="PANTHER" id="PTHR30026">
    <property type="entry name" value="OUTER MEMBRANE PROTEIN TOLC"/>
    <property type="match status" value="1"/>
</dbReference>
<evidence type="ECO:0000256" key="7">
    <source>
        <dbReference type="ARBA" id="ARBA00023237"/>
    </source>
</evidence>
<comment type="subcellular location">
    <subcellularLocation>
        <location evidence="1">Cell outer membrane</location>
    </subcellularLocation>
</comment>
<evidence type="ECO:0000256" key="1">
    <source>
        <dbReference type="ARBA" id="ARBA00004442"/>
    </source>
</evidence>
<accession>A0A855X2R1</accession>
<keyword evidence="5" id="KW-0812">Transmembrane</keyword>
<evidence type="ECO:0000313" key="9">
    <source>
        <dbReference type="Proteomes" id="UP000250918"/>
    </source>
</evidence>
<dbReference type="Proteomes" id="UP000250918">
    <property type="component" value="Unassembled WGS sequence"/>
</dbReference>
<name>A0A855X2R1_9BACT</name>
<dbReference type="GO" id="GO:1990281">
    <property type="term" value="C:efflux pump complex"/>
    <property type="evidence" value="ECO:0007669"/>
    <property type="project" value="TreeGrafter"/>
</dbReference>
<gene>
    <name evidence="8" type="ORF">C3F09_12915</name>
</gene>
<dbReference type="EMBL" id="PQAP01000233">
    <property type="protein sequence ID" value="PWB67746.1"/>
    <property type="molecule type" value="Genomic_DNA"/>
</dbReference>
<dbReference type="Gene3D" id="3.40.50.2300">
    <property type="match status" value="2"/>
</dbReference>
<keyword evidence="3" id="KW-0813">Transport</keyword>
<dbReference type="GO" id="GO:0009279">
    <property type="term" value="C:cell outer membrane"/>
    <property type="evidence" value="ECO:0007669"/>
    <property type="project" value="UniProtKB-SubCell"/>
</dbReference>
<dbReference type="GO" id="GO:0015288">
    <property type="term" value="F:porin activity"/>
    <property type="evidence" value="ECO:0007669"/>
    <property type="project" value="TreeGrafter"/>
</dbReference>
<evidence type="ECO:0000256" key="3">
    <source>
        <dbReference type="ARBA" id="ARBA00022448"/>
    </source>
</evidence>
<reference evidence="8 9" key="1">
    <citation type="journal article" date="2018" name="ISME J.">
        <title>A methanotrophic archaeon couples anaerobic oxidation of methane to Fe(III) reduction.</title>
        <authorList>
            <person name="Cai C."/>
            <person name="Leu A.O."/>
            <person name="Xie G.J."/>
            <person name="Guo J."/>
            <person name="Feng Y."/>
            <person name="Zhao J.X."/>
            <person name="Tyson G.W."/>
            <person name="Yuan Z."/>
            <person name="Hu S."/>
        </authorList>
    </citation>
    <scope>NUCLEOTIDE SEQUENCE [LARGE SCALE GENOMIC DNA]</scope>
    <source>
        <strain evidence="8">FeB_12</strain>
    </source>
</reference>
<comment type="similarity">
    <text evidence="2">Belongs to the outer membrane factor (OMF) (TC 1.B.17) family.</text>
</comment>
<keyword evidence="4" id="KW-1134">Transmembrane beta strand</keyword>
<keyword evidence="7" id="KW-0998">Cell outer membrane</keyword>
<dbReference type="Gene3D" id="1.20.1600.10">
    <property type="entry name" value="Outer membrane efflux proteins (OEP)"/>
    <property type="match status" value="1"/>
</dbReference>
<protein>
    <recommendedName>
        <fullName evidence="10">TolC family protein</fullName>
    </recommendedName>
</protein>
<dbReference type="AlphaFoldDB" id="A0A855X2R1"/>
<dbReference type="SUPFAM" id="SSF56954">
    <property type="entry name" value="Outer membrane efflux proteins (OEP)"/>
    <property type="match status" value="1"/>
</dbReference>
<organism evidence="8 9">
    <name type="scientific">candidate division GN15 bacterium</name>
    <dbReference type="NCBI Taxonomy" id="2072418"/>
    <lineage>
        <taxon>Bacteria</taxon>
        <taxon>candidate division GN15</taxon>
    </lineage>
</organism>
<dbReference type="Pfam" id="PF04392">
    <property type="entry name" value="ABC_sub_bind"/>
    <property type="match status" value="1"/>
</dbReference>
<feature type="non-terminal residue" evidence="8">
    <location>
        <position position="757"/>
    </location>
</feature>
<evidence type="ECO:0000256" key="5">
    <source>
        <dbReference type="ARBA" id="ARBA00022692"/>
    </source>
</evidence>
<evidence type="ECO:0000256" key="2">
    <source>
        <dbReference type="ARBA" id="ARBA00007613"/>
    </source>
</evidence>
<dbReference type="GO" id="GO:0015562">
    <property type="term" value="F:efflux transmembrane transporter activity"/>
    <property type="evidence" value="ECO:0007669"/>
    <property type="project" value="InterPro"/>
</dbReference>
<dbReference type="InterPro" id="IPR003423">
    <property type="entry name" value="OMP_efflux"/>
</dbReference>
<dbReference type="Pfam" id="PF02321">
    <property type="entry name" value="OEP"/>
    <property type="match status" value="1"/>
</dbReference>
<dbReference type="PANTHER" id="PTHR30026:SF20">
    <property type="entry name" value="OUTER MEMBRANE PROTEIN TOLC"/>
    <property type="match status" value="1"/>
</dbReference>
<evidence type="ECO:0000256" key="4">
    <source>
        <dbReference type="ARBA" id="ARBA00022452"/>
    </source>
</evidence>
<dbReference type="InterPro" id="IPR051906">
    <property type="entry name" value="TolC-like"/>
</dbReference>
<dbReference type="InterPro" id="IPR007487">
    <property type="entry name" value="ABC_transpt-TYRBP-like"/>
</dbReference>
<proteinExistence type="inferred from homology"/>
<evidence type="ECO:0008006" key="10">
    <source>
        <dbReference type="Google" id="ProtNLM"/>
    </source>
</evidence>
<comment type="caution">
    <text evidence="8">The sequence shown here is derived from an EMBL/GenBank/DDBJ whole genome shotgun (WGS) entry which is preliminary data.</text>
</comment>
<keyword evidence="6" id="KW-0472">Membrane</keyword>
<evidence type="ECO:0000313" key="8">
    <source>
        <dbReference type="EMBL" id="PWB67746.1"/>
    </source>
</evidence>